<feature type="chain" id="PRO_5015766775" description="Purine nucleoside permease" evidence="1">
    <location>
        <begin position="25"/>
        <end position="368"/>
    </location>
</feature>
<dbReference type="InterPro" id="IPR009486">
    <property type="entry name" value="Pur_nuclsid_perm"/>
</dbReference>
<reference evidence="2 3" key="1">
    <citation type="journal article" date="2018" name="Proc. Natl. Acad. Sci. U.S.A.">
        <title>Linking secondary metabolites to gene clusters through genome sequencing of six diverse Aspergillus species.</title>
        <authorList>
            <person name="Kaerboelling I."/>
            <person name="Vesth T.C."/>
            <person name="Frisvad J.C."/>
            <person name="Nybo J.L."/>
            <person name="Theobald S."/>
            <person name="Kuo A."/>
            <person name="Bowyer P."/>
            <person name="Matsuda Y."/>
            <person name="Mondo S."/>
            <person name="Lyhne E.K."/>
            <person name="Kogle M.E."/>
            <person name="Clum A."/>
            <person name="Lipzen A."/>
            <person name="Salamov A."/>
            <person name="Ngan C.Y."/>
            <person name="Daum C."/>
            <person name="Chiniquy J."/>
            <person name="Barry K."/>
            <person name="LaButti K."/>
            <person name="Haridas S."/>
            <person name="Simmons B.A."/>
            <person name="Magnuson J.K."/>
            <person name="Mortensen U.H."/>
            <person name="Larsen T.O."/>
            <person name="Grigoriev I.V."/>
            <person name="Baker S.E."/>
            <person name="Andersen M.R."/>
        </authorList>
    </citation>
    <scope>NUCLEOTIDE SEQUENCE [LARGE SCALE GENOMIC DNA]</scope>
    <source>
        <strain evidence="2 3">IBT 24754</strain>
    </source>
</reference>
<comment type="caution">
    <text evidence="2">The sequence shown here is derived from an EMBL/GenBank/DDBJ whole genome shotgun (WGS) entry which is preliminary data.</text>
</comment>
<gene>
    <name evidence="2" type="ORF">P175DRAFT_0511739</name>
</gene>
<accession>A0A2T5LPV2</accession>
<dbReference type="AlphaFoldDB" id="A0A2T5LPV2"/>
<organism evidence="2 3">
    <name type="scientific">Aspergillus ochraceoroseus IBT 24754</name>
    <dbReference type="NCBI Taxonomy" id="1392256"/>
    <lineage>
        <taxon>Eukaryota</taxon>
        <taxon>Fungi</taxon>
        <taxon>Dikarya</taxon>
        <taxon>Ascomycota</taxon>
        <taxon>Pezizomycotina</taxon>
        <taxon>Eurotiomycetes</taxon>
        <taxon>Eurotiomycetidae</taxon>
        <taxon>Eurotiales</taxon>
        <taxon>Aspergillaceae</taxon>
        <taxon>Aspergillus</taxon>
        <taxon>Aspergillus subgen. Nidulantes</taxon>
    </lineage>
</organism>
<keyword evidence="1" id="KW-0732">Signal</keyword>
<evidence type="ECO:0000256" key="1">
    <source>
        <dbReference type="SAM" id="SignalP"/>
    </source>
</evidence>
<dbReference type="Proteomes" id="UP000244073">
    <property type="component" value="Unassembled WGS sequence"/>
</dbReference>
<proteinExistence type="predicted"/>
<dbReference type="OrthoDB" id="2331083at2759"/>
<evidence type="ECO:0000313" key="2">
    <source>
        <dbReference type="EMBL" id="PTU18312.1"/>
    </source>
</evidence>
<dbReference type="PANTHER" id="PTHR38643:SF1">
    <property type="entry name" value="PURINE NUCLEOSIDE PERMEASE C285.05-RELATED"/>
    <property type="match status" value="1"/>
</dbReference>
<dbReference type="RefSeq" id="XP_040749704.1">
    <property type="nucleotide sequence ID" value="XM_040898611.1"/>
</dbReference>
<name>A0A2T5LPV2_9EURO</name>
<protein>
    <recommendedName>
        <fullName evidence="4">Purine nucleoside permease</fullName>
    </recommendedName>
</protein>
<dbReference type="PANTHER" id="PTHR38643">
    <property type="entry name" value="PURINE NUCLEOSIDE PERMEASE C285.05-RELATED"/>
    <property type="match status" value="1"/>
</dbReference>
<sequence length="368" mass="40195">MKLFKSFVAASLFASSWLLPLTLGESVARATDRKIAPKVFILSMFEPEAEVWWGIPEFNLLAHNITVPGASPLFPNVHCTEDFQVCQLVTGETEINAAVTVSSVIFSPFFDLQHTYFLIAGIAGINPKVATSLFVQVALQYEIDIREMPGAYAPNQYPTSIYGTEVFEVNAELRSMAAAFARKAQLADNAIAKQYRSLYATPEGIYAAATKDPSVLECDTATSDVYFSGHYLGDAFADFTTLMTSGKGQYCSTQQEDNATLEALLRAAAHGVTDFARVIIMRTASDFDRAHSNQTAMDNLFYADQGAFEPARGEPLSVFAQGVKPSSYIGDIFGTLGGTPDFGDNVSKTKRLISPSSLLYLVFLHRTR</sequence>
<dbReference type="GeneID" id="63815493"/>
<evidence type="ECO:0000313" key="3">
    <source>
        <dbReference type="Proteomes" id="UP000244073"/>
    </source>
</evidence>
<dbReference type="GO" id="GO:0055085">
    <property type="term" value="P:transmembrane transport"/>
    <property type="evidence" value="ECO:0007669"/>
    <property type="project" value="InterPro"/>
</dbReference>
<dbReference type="EMBL" id="MSFN02000008">
    <property type="protein sequence ID" value="PTU18312.1"/>
    <property type="molecule type" value="Genomic_DNA"/>
</dbReference>
<feature type="signal peptide" evidence="1">
    <location>
        <begin position="1"/>
        <end position="24"/>
    </location>
</feature>
<evidence type="ECO:0008006" key="4">
    <source>
        <dbReference type="Google" id="ProtNLM"/>
    </source>
</evidence>
<dbReference type="VEuPathDB" id="FungiDB:P175DRAFT_0511739"/>
<dbReference type="Pfam" id="PF06516">
    <property type="entry name" value="NUP"/>
    <property type="match status" value="1"/>
</dbReference>
<dbReference type="GO" id="GO:0005783">
    <property type="term" value="C:endoplasmic reticulum"/>
    <property type="evidence" value="ECO:0007669"/>
    <property type="project" value="TreeGrafter"/>
</dbReference>